<protein>
    <submittedName>
        <fullName evidence="5">Uncharacterized protein</fullName>
    </submittedName>
</protein>
<keyword evidence="2" id="KW-0964">Secreted</keyword>
<dbReference type="SUPFAM" id="SSF50876">
    <property type="entry name" value="Avidin/streptavidin"/>
    <property type="match status" value="1"/>
</dbReference>
<evidence type="ECO:0000256" key="1">
    <source>
        <dbReference type="ARBA" id="ARBA00004613"/>
    </source>
</evidence>
<keyword evidence="7" id="KW-1185">Reference proteome</keyword>
<dbReference type="GO" id="GO:0009374">
    <property type="term" value="F:biotin binding"/>
    <property type="evidence" value="ECO:0007669"/>
    <property type="project" value="InterPro"/>
</dbReference>
<accession>A0A212ANB3</accession>
<reference evidence="6 7" key="1">
    <citation type="submission" date="2016-11" db="EMBL/GenBank/DDBJ databases">
        <title>Comparison of Traditional DNA-DNA Hybridization with In Silico Genomic Analysis.</title>
        <authorList>
            <person name="Nicholson A.C."/>
            <person name="Sammons S."/>
            <person name="Humrighouse B.W."/>
            <person name="Graziano J."/>
            <person name="Lasker B."/>
            <person name="Whitney A.M."/>
            <person name="Mcquiston J.R."/>
        </authorList>
    </citation>
    <scope>NUCLEOTIDE SEQUENCE [LARGE SCALE GENOMIC DNA]</scope>
    <source>
        <strain evidence="4 7">H1892</strain>
        <strain evidence="5 6">H2381</strain>
    </source>
</reference>
<evidence type="ECO:0000256" key="2">
    <source>
        <dbReference type="ARBA" id="ARBA00022525"/>
    </source>
</evidence>
<evidence type="ECO:0000313" key="4">
    <source>
        <dbReference type="EMBL" id="OWJ76917.1"/>
    </source>
</evidence>
<evidence type="ECO:0000313" key="5">
    <source>
        <dbReference type="EMBL" id="OWJ83008.1"/>
    </source>
</evidence>
<evidence type="ECO:0000256" key="3">
    <source>
        <dbReference type="ARBA" id="ARBA00022729"/>
    </source>
</evidence>
<sequence>MSLAGVWQNEYGSRMSLCSGDGRVWGRYASTTGSTGSYLVLGRDGGGQAGPAAGVPVALAIAWQSVASGPADASWHWVSGLSGQICHSATGEERLIMNHLLVASCDFPGLSPAGSYLDKLIYHRIAPAEELAPPPAGTGLDHPLNGAWQGGGLGLSLRVGAGQPGVLSGRIDLAGRVQHLAGFIDTRPPQPGMAGTALTLTALDAETGQTLALAGLYHPGAQRLELQAMSARSTASADSYMQTALRGLVLEPAGA</sequence>
<dbReference type="Gene3D" id="2.40.128.30">
    <property type="entry name" value="Avidin-like"/>
    <property type="match status" value="1"/>
</dbReference>
<dbReference type="EMBL" id="NIPV01000022">
    <property type="protein sequence ID" value="OWJ76917.1"/>
    <property type="molecule type" value="Genomic_DNA"/>
</dbReference>
<evidence type="ECO:0000313" key="7">
    <source>
        <dbReference type="Proteomes" id="UP000214673"/>
    </source>
</evidence>
<dbReference type="Proteomes" id="UP000196640">
    <property type="component" value="Unassembled WGS sequence"/>
</dbReference>
<keyword evidence="3" id="KW-0732">Signal</keyword>
<gene>
    <name evidence="5" type="ORF">CDV52_13590</name>
    <name evidence="4" type="ORF">CDV53_07150</name>
</gene>
<dbReference type="EMBL" id="NIPX01000023">
    <property type="protein sequence ID" value="OWJ83008.1"/>
    <property type="molecule type" value="Genomic_DNA"/>
</dbReference>
<dbReference type="InterPro" id="IPR036896">
    <property type="entry name" value="Avidin-like_sf"/>
</dbReference>
<dbReference type="GO" id="GO:0005576">
    <property type="term" value="C:extracellular region"/>
    <property type="evidence" value="ECO:0007669"/>
    <property type="project" value="UniProtKB-SubCell"/>
</dbReference>
<name>A0A212ANB3_9RHOB</name>
<evidence type="ECO:0000313" key="6">
    <source>
        <dbReference type="Proteomes" id="UP000196640"/>
    </source>
</evidence>
<dbReference type="InterPro" id="IPR005468">
    <property type="entry name" value="Avidin/str"/>
</dbReference>
<dbReference type="Pfam" id="PF01382">
    <property type="entry name" value="Avidin"/>
    <property type="match status" value="1"/>
</dbReference>
<comment type="subcellular location">
    <subcellularLocation>
        <location evidence="1">Secreted</location>
    </subcellularLocation>
</comment>
<dbReference type="AlphaFoldDB" id="A0A212ANB3"/>
<dbReference type="RefSeq" id="WP_035747256.1">
    <property type="nucleotide sequence ID" value="NZ_JFGS01000051.1"/>
</dbReference>
<organism evidence="5 6">
    <name type="scientific">Haematobacter missouriensis</name>
    <dbReference type="NCBI Taxonomy" id="366616"/>
    <lineage>
        <taxon>Bacteria</taxon>
        <taxon>Pseudomonadati</taxon>
        <taxon>Pseudomonadota</taxon>
        <taxon>Alphaproteobacteria</taxon>
        <taxon>Rhodobacterales</taxon>
        <taxon>Paracoccaceae</taxon>
        <taxon>Haematobacter</taxon>
    </lineage>
</organism>
<proteinExistence type="predicted"/>
<comment type="caution">
    <text evidence="5">The sequence shown here is derived from an EMBL/GenBank/DDBJ whole genome shotgun (WGS) entry which is preliminary data.</text>
</comment>
<dbReference type="Proteomes" id="UP000214673">
    <property type="component" value="Unassembled WGS sequence"/>
</dbReference>